<proteinExistence type="predicted"/>
<reference evidence="1 2" key="1">
    <citation type="submission" date="2024-01" db="EMBL/GenBank/DDBJ databases">
        <authorList>
            <person name="Waweru B."/>
        </authorList>
    </citation>
    <scope>NUCLEOTIDE SEQUENCE [LARGE SCALE GENOMIC DNA]</scope>
</reference>
<protein>
    <submittedName>
        <fullName evidence="1">Uncharacterized protein</fullName>
    </submittedName>
</protein>
<evidence type="ECO:0000313" key="1">
    <source>
        <dbReference type="EMBL" id="CAK7350150.1"/>
    </source>
</evidence>
<dbReference type="Proteomes" id="UP001314170">
    <property type="component" value="Unassembled WGS sequence"/>
</dbReference>
<gene>
    <name evidence="1" type="ORF">DCAF_LOCUS22876</name>
</gene>
<accession>A0AAV1SI91</accession>
<organism evidence="1 2">
    <name type="scientific">Dovyalis caffra</name>
    <dbReference type="NCBI Taxonomy" id="77055"/>
    <lineage>
        <taxon>Eukaryota</taxon>
        <taxon>Viridiplantae</taxon>
        <taxon>Streptophyta</taxon>
        <taxon>Embryophyta</taxon>
        <taxon>Tracheophyta</taxon>
        <taxon>Spermatophyta</taxon>
        <taxon>Magnoliopsida</taxon>
        <taxon>eudicotyledons</taxon>
        <taxon>Gunneridae</taxon>
        <taxon>Pentapetalae</taxon>
        <taxon>rosids</taxon>
        <taxon>fabids</taxon>
        <taxon>Malpighiales</taxon>
        <taxon>Salicaceae</taxon>
        <taxon>Flacourtieae</taxon>
        <taxon>Dovyalis</taxon>
    </lineage>
</organism>
<evidence type="ECO:0000313" key="2">
    <source>
        <dbReference type="Proteomes" id="UP001314170"/>
    </source>
</evidence>
<dbReference type="AlphaFoldDB" id="A0AAV1SI91"/>
<name>A0AAV1SI91_9ROSI</name>
<sequence>MLLFGLNLDRPLECFIESVANKLGAAIDQVIKVDLPNLEMDQWKFVRFQVSLPMEKLLRRGVKMVLNPSTQLWVTFKSCMKRMEDETLGKRFRSQFVLWLKAGSSRHFLKHHQRNGYLKAEKHFGRMYIKFLWQNAFDIFPH</sequence>
<keyword evidence="2" id="KW-1185">Reference proteome</keyword>
<comment type="caution">
    <text evidence="1">The sequence shown here is derived from an EMBL/GenBank/DDBJ whole genome shotgun (WGS) entry which is preliminary data.</text>
</comment>
<dbReference type="EMBL" id="CAWUPB010001184">
    <property type="protein sequence ID" value="CAK7350150.1"/>
    <property type="molecule type" value="Genomic_DNA"/>
</dbReference>